<name>A0ABN2HIX0_9MICO</name>
<evidence type="ECO:0000313" key="2">
    <source>
        <dbReference type="EMBL" id="GAA1688492.1"/>
    </source>
</evidence>
<dbReference type="RefSeq" id="WP_344067934.1">
    <property type="nucleotide sequence ID" value="NZ_BAAAPL010000001.1"/>
</dbReference>
<protein>
    <submittedName>
        <fullName evidence="2">DUF4436 domain-containing protein</fullName>
    </submittedName>
</protein>
<keyword evidence="1" id="KW-0812">Transmembrane</keyword>
<accession>A0ABN2HIX0</accession>
<organism evidence="2 3">
    <name type="scientific">Microbacterium sediminicola</name>
    <dbReference type="NCBI Taxonomy" id="415210"/>
    <lineage>
        <taxon>Bacteria</taxon>
        <taxon>Bacillati</taxon>
        <taxon>Actinomycetota</taxon>
        <taxon>Actinomycetes</taxon>
        <taxon>Micrococcales</taxon>
        <taxon>Microbacteriaceae</taxon>
        <taxon>Microbacterium</taxon>
    </lineage>
</organism>
<sequence>MSERPDPRVRRRRVVALFGSIIAVVLVYLTVVIAYGLSGDVDTAGSTGDAGPGDVILELTPTDVDAAGNRLSVRIEPTDLGSYSSDRITPDETLHLFVTNTDGPRTIEWAADEVAAPATTVLVTDGYVEQWPFDRYTTESVIVPVRVDADGEAVPISYQLSADGRVPGWAITARGDVVNTVDTADGPVDLIGVTFTATRAPSTIAFGIVLLTLMVVMPVLVLTAAFTVLRGKRKIEVTMLGWIGAMLFATIPLRNFLPGSPPIGSWVDYLIVLWVIAGLVAGLVVFVVAWLRDGPAGVAAADVEPSESPSTD</sequence>
<dbReference type="EMBL" id="BAAAPL010000001">
    <property type="protein sequence ID" value="GAA1688492.1"/>
    <property type="molecule type" value="Genomic_DNA"/>
</dbReference>
<feature type="transmembrane region" description="Helical" evidence="1">
    <location>
        <begin position="14"/>
        <end position="37"/>
    </location>
</feature>
<keyword evidence="1" id="KW-0472">Membrane</keyword>
<evidence type="ECO:0000256" key="1">
    <source>
        <dbReference type="SAM" id="Phobius"/>
    </source>
</evidence>
<dbReference type="Pfam" id="PF14494">
    <property type="entry name" value="DUF4436"/>
    <property type="match status" value="1"/>
</dbReference>
<reference evidence="2 3" key="1">
    <citation type="journal article" date="2019" name="Int. J. Syst. Evol. Microbiol.">
        <title>The Global Catalogue of Microorganisms (GCM) 10K type strain sequencing project: providing services to taxonomists for standard genome sequencing and annotation.</title>
        <authorList>
            <consortium name="The Broad Institute Genomics Platform"/>
            <consortium name="The Broad Institute Genome Sequencing Center for Infectious Disease"/>
            <person name="Wu L."/>
            <person name="Ma J."/>
        </authorList>
    </citation>
    <scope>NUCLEOTIDE SEQUENCE [LARGE SCALE GENOMIC DNA]</scope>
    <source>
        <strain evidence="2 3">JCM 15577</strain>
    </source>
</reference>
<gene>
    <name evidence="2" type="ORF">GCM10009808_01830</name>
</gene>
<comment type="caution">
    <text evidence="2">The sequence shown here is derived from an EMBL/GenBank/DDBJ whole genome shotgun (WGS) entry which is preliminary data.</text>
</comment>
<dbReference type="InterPro" id="IPR027948">
    <property type="entry name" value="DUF4436"/>
</dbReference>
<evidence type="ECO:0000313" key="3">
    <source>
        <dbReference type="Proteomes" id="UP001501690"/>
    </source>
</evidence>
<proteinExistence type="predicted"/>
<feature type="transmembrane region" description="Helical" evidence="1">
    <location>
        <begin position="269"/>
        <end position="291"/>
    </location>
</feature>
<keyword evidence="3" id="KW-1185">Reference proteome</keyword>
<keyword evidence="1" id="KW-1133">Transmembrane helix</keyword>
<dbReference type="Proteomes" id="UP001501690">
    <property type="component" value="Unassembled WGS sequence"/>
</dbReference>
<feature type="transmembrane region" description="Helical" evidence="1">
    <location>
        <begin position="204"/>
        <end position="228"/>
    </location>
</feature>
<feature type="transmembrane region" description="Helical" evidence="1">
    <location>
        <begin position="240"/>
        <end position="257"/>
    </location>
</feature>